<reference evidence="1 2" key="1">
    <citation type="submission" date="2019-02" db="EMBL/GenBank/DDBJ databases">
        <title>Opniocepnalus argus genome.</title>
        <authorList>
            <person name="Zhou C."/>
            <person name="Xiao S."/>
        </authorList>
    </citation>
    <scope>NUCLEOTIDE SEQUENCE [LARGE SCALE GENOMIC DNA]</scope>
    <source>
        <strain evidence="1">OARG1902GOOAL</strain>
        <tissue evidence="1">Muscle</tissue>
    </source>
</reference>
<name>A0A6G1Q878_CHAAH</name>
<organism evidence="1 2">
    <name type="scientific">Channa argus</name>
    <name type="common">Northern snakehead</name>
    <name type="synonym">Ophicephalus argus</name>
    <dbReference type="NCBI Taxonomy" id="215402"/>
    <lineage>
        <taxon>Eukaryota</taxon>
        <taxon>Metazoa</taxon>
        <taxon>Chordata</taxon>
        <taxon>Craniata</taxon>
        <taxon>Vertebrata</taxon>
        <taxon>Euteleostomi</taxon>
        <taxon>Actinopterygii</taxon>
        <taxon>Neopterygii</taxon>
        <taxon>Teleostei</taxon>
        <taxon>Neoteleostei</taxon>
        <taxon>Acanthomorphata</taxon>
        <taxon>Anabantaria</taxon>
        <taxon>Anabantiformes</taxon>
        <taxon>Channoidei</taxon>
        <taxon>Channidae</taxon>
        <taxon>Channa</taxon>
    </lineage>
</organism>
<gene>
    <name evidence="1" type="ORF">EXN66_Car014442</name>
</gene>
<reference evidence="2" key="2">
    <citation type="submission" date="2019-02" db="EMBL/GenBank/DDBJ databases">
        <title>Opniocepnalus argus Var Kimnra genome.</title>
        <authorList>
            <person name="Zhou C."/>
            <person name="Xiao S."/>
        </authorList>
    </citation>
    <scope>NUCLEOTIDE SEQUENCE [LARGE SCALE GENOMIC DNA]</scope>
</reference>
<accession>A0A6G1Q878</accession>
<keyword evidence="2" id="KW-1185">Reference proteome</keyword>
<evidence type="ECO:0000313" key="2">
    <source>
        <dbReference type="Proteomes" id="UP000503349"/>
    </source>
</evidence>
<dbReference type="EMBL" id="CM015725">
    <property type="protein sequence ID" value="KAF3698755.1"/>
    <property type="molecule type" value="Genomic_DNA"/>
</dbReference>
<sequence length="120" mass="13982">MVDARDGLLKGTRNTYNFVLKALDVTQNWGVLQDSRHGEKFKKNFKHTIKRCLSSLDDIEKSNENIVHLKRVTDIDFSKLVSLDELKVAATNIDLVHRLEEILMQWYTQIEQVGYIKVSY</sequence>
<dbReference type="Proteomes" id="UP000503349">
    <property type="component" value="Chromosome 14"/>
</dbReference>
<dbReference type="AlphaFoldDB" id="A0A6G1Q878"/>
<evidence type="ECO:0000313" key="1">
    <source>
        <dbReference type="EMBL" id="KAF3698755.1"/>
    </source>
</evidence>
<proteinExistence type="predicted"/>
<protein>
    <submittedName>
        <fullName evidence="1">Dynein heavy chain 8, axonemal Axonemal beta dynein heavy chain 8 Ciliary dynein heavy chain 8</fullName>
    </submittedName>
</protein>